<evidence type="ECO:0000313" key="4">
    <source>
        <dbReference type="Proteomes" id="UP000193467"/>
    </source>
</evidence>
<proteinExistence type="predicted"/>
<feature type="region of interest" description="Disordered" evidence="1">
    <location>
        <begin position="428"/>
        <end position="449"/>
    </location>
</feature>
<keyword evidence="2" id="KW-1133">Transmembrane helix</keyword>
<feature type="region of interest" description="Disordered" evidence="1">
    <location>
        <begin position="1"/>
        <end position="60"/>
    </location>
</feature>
<dbReference type="AlphaFoldDB" id="A0A1Y2F0Q6"/>
<feature type="region of interest" description="Disordered" evidence="1">
    <location>
        <begin position="464"/>
        <end position="545"/>
    </location>
</feature>
<evidence type="ECO:0000256" key="2">
    <source>
        <dbReference type="SAM" id="Phobius"/>
    </source>
</evidence>
<sequence>MFGFKSSTPEPALTPLPPRLSLRSTPTPPPPPSATSIFTETTPTPPARSASVPPSHRGPRESIVLDEQDAISEWGARGFAGLLSQDPRLSVDVCDAGDEDDALDHNARRGSMMALPGGGVAVAGPDAPLLIHEMHRVHLSAAQHRRRKLALWAGFITLLVLAATAWFVIEVIWSLITSGAQGRGVLRWAELASGFAALFSTVAVIPWLRTRRPNKLSLPTLSIAILTFALHLVLSIANIALVIIWRDELGTRCTWSVDAAWTMGRSGDHCDGNRWKGWIVAAALRAIVTVLVGFCWLTSLRAFYRCLRVTSIVDPSLAPSSEARAILARHSAGIVPLSAHSHSHTPHSDPNYLPHMPDRSAHYAFVSESNSYVPSEGRGGGGVGGGAGTWLGAKVLGAVGWLLGFDSYDVAKEQRDRDVEKGEKEAMLLREGRGSEGMPGQRLSGTVDPASMRVYAPLDMDNPEIRHVDNSARSSSYPSSSSPSSNNTDAQRYKGLFDGVTRPHRFRSNSQPTSPLLRPQSLATVDSSVRSTSPEPLDPSPDDHHLQQHEQLHQQYLADSAPPLPAPPPHSRTGSSGSTGGSLVYVRMSDGRLVRKLSTIASEASEATSARGGGSGEGGASRGTSASWATALEAEMVEEMQSEELEERGEIREVESEVGGWRRALGR</sequence>
<evidence type="ECO:0000256" key="1">
    <source>
        <dbReference type="SAM" id="MobiDB-lite"/>
    </source>
</evidence>
<gene>
    <name evidence="3" type="ORF">BCR35DRAFT_305803</name>
</gene>
<feature type="region of interest" description="Disordered" evidence="1">
    <location>
        <begin position="604"/>
        <end position="630"/>
    </location>
</feature>
<feature type="transmembrane region" description="Helical" evidence="2">
    <location>
        <begin position="149"/>
        <end position="176"/>
    </location>
</feature>
<feature type="transmembrane region" description="Helical" evidence="2">
    <location>
        <begin position="220"/>
        <end position="245"/>
    </location>
</feature>
<comment type="caution">
    <text evidence="3">The sequence shown here is derived from an EMBL/GenBank/DDBJ whole genome shotgun (WGS) entry which is preliminary data.</text>
</comment>
<reference evidence="3 4" key="1">
    <citation type="submission" date="2016-07" db="EMBL/GenBank/DDBJ databases">
        <title>Pervasive Adenine N6-methylation of Active Genes in Fungi.</title>
        <authorList>
            <consortium name="DOE Joint Genome Institute"/>
            <person name="Mondo S.J."/>
            <person name="Dannebaum R.O."/>
            <person name="Kuo R.C."/>
            <person name="Labutti K."/>
            <person name="Haridas S."/>
            <person name="Kuo A."/>
            <person name="Salamov A."/>
            <person name="Ahrendt S.R."/>
            <person name="Lipzen A."/>
            <person name="Sullivan W."/>
            <person name="Andreopoulos W.B."/>
            <person name="Clum A."/>
            <person name="Lindquist E."/>
            <person name="Daum C."/>
            <person name="Ramamoorthy G.K."/>
            <person name="Gryganskyi A."/>
            <person name="Culley D."/>
            <person name="Magnuson J.K."/>
            <person name="James T.Y."/>
            <person name="O'Malley M.A."/>
            <person name="Stajich J.E."/>
            <person name="Spatafora J.W."/>
            <person name="Visel A."/>
            <person name="Grigoriev I.V."/>
        </authorList>
    </citation>
    <scope>NUCLEOTIDE SEQUENCE [LARGE SCALE GENOMIC DNA]</scope>
    <source>
        <strain evidence="3 4">62-1032</strain>
    </source>
</reference>
<feature type="region of interest" description="Disordered" evidence="1">
    <location>
        <begin position="559"/>
        <end position="583"/>
    </location>
</feature>
<dbReference type="InParanoid" id="A0A1Y2F0Q6"/>
<feature type="compositionally biased region" description="Polar residues" evidence="1">
    <location>
        <begin position="521"/>
        <end position="534"/>
    </location>
</feature>
<accession>A0A1Y2F0Q6</accession>
<dbReference type="EMBL" id="MCGR01000034">
    <property type="protein sequence ID" value="ORY76555.1"/>
    <property type="molecule type" value="Genomic_DNA"/>
</dbReference>
<feature type="compositionally biased region" description="Low complexity" evidence="1">
    <location>
        <begin position="474"/>
        <end position="485"/>
    </location>
</feature>
<organism evidence="3 4">
    <name type="scientific">Leucosporidium creatinivorum</name>
    <dbReference type="NCBI Taxonomy" id="106004"/>
    <lineage>
        <taxon>Eukaryota</taxon>
        <taxon>Fungi</taxon>
        <taxon>Dikarya</taxon>
        <taxon>Basidiomycota</taxon>
        <taxon>Pucciniomycotina</taxon>
        <taxon>Microbotryomycetes</taxon>
        <taxon>Leucosporidiales</taxon>
        <taxon>Leucosporidium</taxon>
    </lineage>
</organism>
<keyword evidence="2" id="KW-0812">Transmembrane</keyword>
<keyword evidence="4" id="KW-1185">Reference proteome</keyword>
<protein>
    <submittedName>
        <fullName evidence="3">Uncharacterized protein</fullName>
    </submittedName>
</protein>
<keyword evidence="2" id="KW-0472">Membrane</keyword>
<dbReference type="OrthoDB" id="2527325at2759"/>
<name>A0A1Y2F0Q6_9BASI</name>
<feature type="transmembrane region" description="Helical" evidence="2">
    <location>
        <begin position="278"/>
        <end position="298"/>
    </location>
</feature>
<feature type="transmembrane region" description="Helical" evidence="2">
    <location>
        <begin position="188"/>
        <end position="208"/>
    </location>
</feature>
<dbReference type="Proteomes" id="UP000193467">
    <property type="component" value="Unassembled WGS sequence"/>
</dbReference>
<evidence type="ECO:0000313" key="3">
    <source>
        <dbReference type="EMBL" id="ORY76555.1"/>
    </source>
</evidence>
<feature type="region of interest" description="Disordered" evidence="1">
    <location>
        <begin position="642"/>
        <end position="667"/>
    </location>
</feature>
<feature type="compositionally biased region" description="Gly residues" evidence="1">
    <location>
        <begin position="611"/>
        <end position="621"/>
    </location>
</feature>